<accession>A0A4S4BRJ4</accession>
<protein>
    <submittedName>
        <fullName evidence="1">Uncharacterized protein</fullName>
    </submittedName>
</protein>
<proteinExistence type="predicted"/>
<comment type="caution">
    <text evidence="1">The sequence shown here is derived from an EMBL/GenBank/DDBJ whole genome shotgun (WGS) entry which is preliminary data.</text>
</comment>
<organism evidence="1 2">
    <name type="scientific">Metabacillus sediminilitoris</name>
    <dbReference type="NCBI Taxonomy" id="2567941"/>
    <lineage>
        <taxon>Bacteria</taxon>
        <taxon>Bacillati</taxon>
        <taxon>Bacillota</taxon>
        <taxon>Bacilli</taxon>
        <taxon>Bacillales</taxon>
        <taxon>Bacillaceae</taxon>
        <taxon>Metabacillus</taxon>
    </lineage>
</organism>
<dbReference type="RefSeq" id="WP_136356441.1">
    <property type="nucleotide sequence ID" value="NZ_CP046266.1"/>
</dbReference>
<reference evidence="1 2" key="1">
    <citation type="submission" date="2019-04" db="EMBL/GenBank/DDBJ databases">
        <title>Bacillus sediminilitoris sp. nov., isolated from a tidal flat sediment on the East China Sea.</title>
        <authorList>
            <person name="Wei Y."/>
            <person name="Mao H."/>
            <person name="Fang J."/>
        </authorList>
    </citation>
    <scope>NUCLEOTIDE SEQUENCE [LARGE SCALE GENOMIC DNA]</scope>
    <source>
        <strain evidence="1 2">DSL-17</strain>
    </source>
</reference>
<keyword evidence="2" id="KW-1185">Reference proteome</keyword>
<evidence type="ECO:0000313" key="1">
    <source>
        <dbReference type="EMBL" id="THF77631.1"/>
    </source>
</evidence>
<evidence type="ECO:0000313" key="2">
    <source>
        <dbReference type="Proteomes" id="UP000310334"/>
    </source>
</evidence>
<gene>
    <name evidence="1" type="ORF">E6W99_18145</name>
</gene>
<name>A0A4S4BRJ4_9BACI</name>
<dbReference type="EMBL" id="SSNT01000014">
    <property type="protein sequence ID" value="THF77631.1"/>
    <property type="molecule type" value="Genomic_DNA"/>
</dbReference>
<dbReference type="AlphaFoldDB" id="A0A4S4BRJ4"/>
<dbReference type="Proteomes" id="UP000310334">
    <property type="component" value="Unassembled WGS sequence"/>
</dbReference>
<sequence length="93" mass="10917">MDAAKNTQNKRKRVRRKGTPITKILRAFLFITIGLLIVFTYYLYTEDKLLIYILQLSTTFITFIKSIPMPIFMIIGYTILIFYVGYLVGKRRG</sequence>
<dbReference type="OrthoDB" id="2879756at2"/>